<sequence length="135" mass="15399">MQIVHVTFREVDMTTFERIKKISKEQGYSSLRVLSEKAGLGTNAIYQWKNKIPRTDNLQAVADILNVSVDYLLGNTDEKTPQSTKTEESQEIDLDVLTDTDNIKKRLISFGGKPVTEHDAKVISQFLKTYYEGRD</sequence>
<evidence type="ECO:0000259" key="1">
    <source>
        <dbReference type="PROSITE" id="PS50943"/>
    </source>
</evidence>
<gene>
    <name evidence="2" type="ORF">WOSG25_180180</name>
</gene>
<keyword evidence="3" id="KW-1185">Reference proteome</keyword>
<dbReference type="eggNOG" id="COG1396">
    <property type="taxonomic scope" value="Bacteria"/>
</dbReference>
<dbReference type="GO" id="GO:0003677">
    <property type="term" value="F:DNA binding"/>
    <property type="evidence" value="ECO:0007669"/>
    <property type="project" value="InterPro"/>
</dbReference>
<organism evidence="2 3">
    <name type="scientific">Weissella oryzae (strain DSM 25784 / JCM 18191 / LMG 30913 / SG25)</name>
    <dbReference type="NCBI Taxonomy" id="1329250"/>
    <lineage>
        <taxon>Bacteria</taxon>
        <taxon>Bacillati</taxon>
        <taxon>Bacillota</taxon>
        <taxon>Bacilli</taxon>
        <taxon>Lactobacillales</taxon>
        <taxon>Lactobacillaceae</taxon>
        <taxon>Weissella</taxon>
    </lineage>
</organism>
<dbReference type="EMBL" id="DF820501">
    <property type="protein sequence ID" value="GAK31867.1"/>
    <property type="molecule type" value="Genomic_DNA"/>
</dbReference>
<dbReference type="STRING" id="1329250.WOSG25_180180"/>
<dbReference type="InterPro" id="IPR010982">
    <property type="entry name" value="Lambda_DNA-bd_dom_sf"/>
</dbReference>
<dbReference type="CDD" id="cd00093">
    <property type="entry name" value="HTH_XRE"/>
    <property type="match status" value="1"/>
</dbReference>
<accession>A0A069CWX3</accession>
<dbReference type="Gene3D" id="1.10.260.40">
    <property type="entry name" value="lambda repressor-like DNA-binding domains"/>
    <property type="match status" value="1"/>
</dbReference>
<dbReference type="AlphaFoldDB" id="A0A069CWX3"/>
<evidence type="ECO:0000313" key="3">
    <source>
        <dbReference type="Proteomes" id="UP000030643"/>
    </source>
</evidence>
<evidence type="ECO:0000313" key="2">
    <source>
        <dbReference type="EMBL" id="GAK31867.1"/>
    </source>
</evidence>
<proteinExistence type="predicted"/>
<dbReference type="PROSITE" id="PS50943">
    <property type="entry name" value="HTH_CROC1"/>
    <property type="match status" value="1"/>
</dbReference>
<protein>
    <submittedName>
        <fullName evidence="2">Transcriptional regulator</fullName>
    </submittedName>
</protein>
<reference evidence="3" key="1">
    <citation type="journal article" date="2014" name="Genome Announc.">
        <title>Draft genome sequence of Weissella oryzae SG25T, isolated from fermented rice grains.</title>
        <authorList>
            <person name="Tanizawa Y."/>
            <person name="Fujisawa T."/>
            <person name="Mochizuki T."/>
            <person name="Kaminuma E."/>
            <person name="Suzuki Y."/>
            <person name="Nakamura Y."/>
            <person name="Tohno M."/>
        </authorList>
    </citation>
    <scope>NUCLEOTIDE SEQUENCE [LARGE SCALE GENOMIC DNA]</scope>
    <source>
        <strain evidence="3">DSM 25784 / JCM 18191 / LMG 30913 / SG25</strain>
    </source>
</reference>
<dbReference type="InterPro" id="IPR001387">
    <property type="entry name" value="Cro/C1-type_HTH"/>
</dbReference>
<name>A0A069CWX3_WEIOS</name>
<feature type="domain" description="HTH cro/C1-type" evidence="1">
    <location>
        <begin position="30"/>
        <end position="72"/>
    </location>
</feature>
<dbReference type="Proteomes" id="UP000030643">
    <property type="component" value="Unassembled WGS sequence"/>
</dbReference>
<dbReference type="SUPFAM" id="SSF47413">
    <property type="entry name" value="lambda repressor-like DNA-binding domains"/>
    <property type="match status" value="1"/>
</dbReference>
<dbReference type="Pfam" id="PF01381">
    <property type="entry name" value="HTH_3"/>
    <property type="match status" value="1"/>
</dbReference>
<dbReference type="SMART" id="SM00530">
    <property type="entry name" value="HTH_XRE"/>
    <property type="match status" value="1"/>
</dbReference>